<evidence type="ECO:0000256" key="4">
    <source>
        <dbReference type="ARBA" id="ARBA00022741"/>
    </source>
</evidence>
<evidence type="ECO:0000256" key="2">
    <source>
        <dbReference type="ARBA" id="ARBA00005069"/>
    </source>
</evidence>
<dbReference type="AlphaFoldDB" id="A0A6I6JDV3"/>
<keyword evidence="4 6" id="KW-0547">Nucleotide-binding</keyword>
<sequence length="188" mass="20626">MTGELIYVIGPSGSGKDSVMADARDRLAGSGALFAHRYITRPASAGGENHVHLSEAEFQARLDNGLFALHWDSHGWRYGIGSEIGLWLSRGLPVVVNGSRAYLGEAVGRYPKLLPVLVEVDPDILRQRLLARGRETPVEIERRLARGERYPVSHPRLERVDNSGDLADAGERLAAIVSRNLHSMKKAV</sequence>
<evidence type="ECO:0000313" key="8">
    <source>
        <dbReference type="EMBL" id="QGY39198.1"/>
    </source>
</evidence>
<feature type="binding site" evidence="6">
    <location>
        <begin position="10"/>
        <end position="17"/>
    </location>
    <ligand>
        <name>ATP</name>
        <dbReference type="ChEBI" id="CHEBI:30616"/>
    </ligand>
</feature>
<keyword evidence="8" id="KW-0418">Kinase</keyword>
<evidence type="ECO:0000256" key="5">
    <source>
        <dbReference type="ARBA" id="ARBA00022840"/>
    </source>
</evidence>
<dbReference type="GO" id="GO:0033863">
    <property type="term" value="F:ribose 1,5-bisphosphate phosphokinase activity"/>
    <property type="evidence" value="ECO:0007669"/>
    <property type="project" value="UniProtKB-UniRule"/>
</dbReference>
<comment type="pathway">
    <text evidence="2 6">Metabolic intermediate biosynthesis; 5-phospho-alpha-D-ribose 1-diphosphate biosynthesis; 5-phospho-alpha-D-ribose 1-diphosphate from D-ribose 5-phosphate (route II): step 3/3.</text>
</comment>
<dbReference type="KEGG" id="psel:GM415_03355"/>
<evidence type="ECO:0000256" key="1">
    <source>
        <dbReference type="ARBA" id="ARBA00000373"/>
    </source>
</evidence>
<name>A0A6I6JDV3_9BACT</name>
<dbReference type="Gene3D" id="3.40.50.300">
    <property type="entry name" value="P-loop containing nucleotide triphosphate hydrolases"/>
    <property type="match status" value="1"/>
</dbReference>
<dbReference type="InterPro" id="IPR027417">
    <property type="entry name" value="P-loop_NTPase"/>
</dbReference>
<dbReference type="Proteomes" id="UP000428328">
    <property type="component" value="Chromosome"/>
</dbReference>
<proteinExistence type="inferred from homology"/>
<keyword evidence="9" id="KW-1185">Reference proteome</keyword>
<dbReference type="SUPFAM" id="SSF52540">
    <property type="entry name" value="P-loop containing nucleoside triphosphate hydrolases"/>
    <property type="match status" value="1"/>
</dbReference>
<accession>A0A6I6JDV3</accession>
<dbReference type="GO" id="GO:0019634">
    <property type="term" value="P:organic phosphonate metabolic process"/>
    <property type="evidence" value="ECO:0007669"/>
    <property type="project" value="UniProtKB-UniRule"/>
</dbReference>
<dbReference type="SMART" id="SM00072">
    <property type="entry name" value="GuKc"/>
    <property type="match status" value="1"/>
</dbReference>
<keyword evidence="5 6" id="KW-0067">ATP-binding</keyword>
<comment type="catalytic activity">
    <reaction evidence="1 6">
        <text>alpha-D-ribose 1,5-bisphosphate + ATP = 5-phospho-alpha-D-ribose 1-diphosphate + ADP</text>
        <dbReference type="Rhea" id="RHEA:20109"/>
        <dbReference type="ChEBI" id="CHEBI:30616"/>
        <dbReference type="ChEBI" id="CHEBI:58017"/>
        <dbReference type="ChEBI" id="CHEBI:68688"/>
        <dbReference type="ChEBI" id="CHEBI:456216"/>
        <dbReference type="EC" id="2.7.4.23"/>
    </reaction>
</comment>
<dbReference type="EC" id="2.7.4.23" evidence="6"/>
<dbReference type="NCBIfam" id="TIGR02322">
    <property type="entry name" value="phosphon_PhnN"/>
    <property type="match status" value="1"/>
</dbReference>
<keyword evidence="3 6" id="KW-0808">Transferase</keyword>
<dbReference type="InterPro" id="IPR008145">
    <property type="entry name" value="GK/Ca_channel_bsu"/>
</dbReference>
<feature type="domain" description="Guanylate kinase/L-type calcium channel beta subunit" evidence="7">
    <location>
        <begin position="2"/>
        <end position="181"/>
    </location>
</feature>
<dbReference type="GO" id="GO:0006015">
    <property type="term" value="P:5-phosphoribose 1-diphosphate biosynthetic process"/>
    <property type="evidence" value="ECO:0007669"/>
    <property type="project" value="UniProtKB-UniRule"/>
</dbReference>
<dbReference type="NCBIfam" id="NF007485">
    <property type="entry name" value="PRK10078.1"/>
    <property type="match status" value="1"/>
</dbReference>
<dbReference type="HAMAP" id="MF_00836">
    <property type="entry name" value="PhnN"/>
    <property type="match status" value="1"/>
</dbReference>
<reference evidence="8 9" key="1">
    <citation type="submission" date="2019-11" db="EMBL/GenBank/DDBJ databases">
        <authorList>
            <person name="Zheng R.K."/>
            <person name="Sun C.M."/>
        </authorList>
    </citation>
    <scope>NUCLEOTIDE SEQUENCE [LARGE SCALE GENOMIC DNA]</scope>
    <source>
        <strain evidence="8 9">SRB007</strain>
    </source>
</reference>
<dbReference type="EMBL" id="CP046400">
    <property type="protein sequence ID" value="QGY39198.1"/>
    <property type="molecule type" value="Genomic_DNA"/>
</dbReference>
<evidence type="ECO:0000256" key="6">
    <source>
        <dbReference type="HAMAP-Rule" id="MF_00836"/>
    </source>
</evidence>
<evidence type="ECO:0000259" key="7">
    <source>
        <dbReference type="SMART" id="SM00072"/>
    </source>
</evidence>
<dbReference type="UniPathway" id="UPA00087">
    <property type="reaction ID" value="UER00175"/>
</dbReference>
<organism evidence="8 9">
    <name type="scientific">Pseudodesulfovibrio cashew</name>
    <dbReference type="NCBI Taxonomy" id="2678688"/>
    <lineage>
        <taxon>Bacteria</taxon>
        <taxon>Pseudomonadati</taxon>
        <taxon>Thermodesulfobacteriota</taxon>
        <taxon>Desulfovibrionia</taxon>
        <taxon>Desulfovibrionales</taxon>
        <taxon>Desulfovibrionaceae</taxon>
    </lineage>
</organism>
<dbReference type="RefSeq" id="WP_158946423.1">
    <property type="nucleotide sequence ID" value="NZ_CP046400.1"/>
</dbReference>
<comment type="function">
    <text evidence="6">Catalyzes the phosphorylation of ribose 1,5-bisphosphate to 5-phospho-D-ribosyl alpha-1-diphosphate (PRPP).</text>
</comment>
<gene>
    <name evidence="6 8" type="primary">phnN</name>
    <name evidence="8" type="ORF">GM415_03355</name>
</gene>
<evidence type="ECO:0000256" key="3">
    <source>
        <dbReference type="ARBA" id="ARBA00022679"/>
    </source>
</evidence>
<comment type="similarity">
    <text evidence="6">Belongs to the ribose 1,5-bisphosphokinase family.</text>
</comment>
<protein>
    <recommendedName>
        <fullName evidence="6">Ribose 1,5-bisphosphate phosphokinase PhnN</fullName>
        <ecNumber evidence="6">2.7.4.23</ecNumber>
    </recommendedName>
    <alternativeName>
        <fullName evidence="6">Ribose 1,5-bisphosphokinase</fullName>
    </alternativeName>
</protein>
<evidence type="ECO:0000313" key="9">
    <source>
        <dbReference type="Proteomes" id="UP000428328"/>
    </source>
</evidence>
<dbReference type="GO" id="GO:0005524">
    <property type="term" value="F:ATP binding"/>
    <property type="evidence" value="ECO:0007669"/>
    <property type="project" value="UniProtKB-KW"/>
</dbReference>
<dbReference type="InterPro" id="IPR012699">
    <property type="entry name" value="PhnN"/>
</dbReference>